<organism evidence="3 4">
    <name type="scientific">Triparma retinervis</name>
    <dbReference type="NCBI Taxonomy" id="2557542"/>
    <lineage>
        <taxon>Eukaryota</taxon>
        <taxon>Sar</taxon>
        <taxon>Stramenopiles</taxon>
        <taxon>Ochrophyta</taxon>
        <taxon>Bolidophyceae</taxon>
        <taxon>Parmales</taxon>
        <taxon>Triparmaceae</taxon>
        <taxon>Triparma</taxon>
    </lineage>
</organism>
<evidence type="ECO:0000313" key="4">
    <source>
        <dbReference type="Proteomes" id="UP001165082"/>
    </source>
</evidence>
<feature type="transmembrane region" description="Helical" evidence="2">
    <location>
        <begin position="345"/>
        <end position="367"/>
    </location>
</feature>
<feature type="transmembrane region" description="Helical" evidence="2">
    <location>
        <begin position="266"/>
        <end position="287"/>
    </location>
</feature>
<accession>A0A9W7DZA8</accession>
<dbReference type="InterPro" id="IPR036322">
    <property type="entry name" value="WD40_repeat_dom_sf"/>
</dbReference>
<dbReference type="InterPro" id="IPR032675">
    <property type="entry name" value="LRR_dom_sf"/>
</dbReference>
<feature type="transmembrane region" description="Helical" evidence="2">
    <location>
        <begin position="716"/>
        <end position="741"/>
    </location>
</feature>
<dbReference type="OrthoDB" id="1877432at2759"/>
<keyword evidence="4" id="KW-1185">Reference proteome</keyword>
<evidence type="ECO:0000256" key="2">
    <source>
        <dbReference type="SAM" id="Phobius"/>
    </source>
</evidence>
<feature type="region of interest" description="Disordered" evidence="1">
    <location>
        <begin position="920"/>
        <end position="939"/>
    </location>
</feature>
<dbReference type="SUPFAM" id="SSF50978">
    <property type="entry name" value="WD40 repeat-like"/>
    <property type="match status" value="1"/>
</dbReference>
<feature type="transmembrane region" description="Helical" evidence="2">
    <location>
        <begin position="540"/>
        <end position="559"/>
    </location>
</feature>
<feature type="transmembrane region" description="Helical" evidence="2">
    <location>
        <begin position="164"/>
        <end position="192"/>
    </location>
</feature>
<keyword evidence="2" id="KW-0472">Membrane</keyword>
<keyword evidence="2" id="KW-1133">Transmembrane helix</keyword>
<reference evidence="3" key="1">
    <citation type="submission" date="2022-07" db="EMBL/GenBank/DDBJ databases">
        <title>Genome analysis of Parmales, a sister group of diatoms, reveals the evolutionary specialization of diatoms from phago-mixotrophs to photoautotrophs.</title>
        <authorList>
            <person name="Ban H."/>
            <person name="Sato S."/>
            <person name="Yoshikawa S."/>
            <person name="Kazumasa Y."/>
            <person name="Nakamura Y."/>
            <person name="Ichinomiya M."/>
            <person name="Saitoh K."/>
            <person name="Sato N."/>
            <person name="Blanc-Mathieu R."/>
            <person name="Endo H."/>
            <person name="Kuwata A."/>
            <person name="Ogata H."/>
        </authorList>
    </citation>
    <scope>NUCLEOTIDE SEQUENCE</scope>
</reference>
<gene>
    <name evidence="3" type="ORF">TrRE_jg3004</name>
</gene>
<dbReference type="Proteomes" id="UP001165082">
    <property type="component" value="Unassembled WGS sequence"/>
</dbReference>
<comment type="caution">
    <text evidence="3">The sequence shown here is derived from an EMBL/GenBank/DDBJ whole genome shotgun (WGS) entry which is preliminary data.</text>
</comment>
<feature type="transmembrane region" description="Helical" evidence="2">
    <location>
        <begin position="212"/>
        <end position="233"/>
    </location>
</feature>
<dbReference type="AlphaFoldDB" id="A0A9W7DZA8"/>
<evidence type="ECO:0000256" key="1">
    <source>
        <dbReference type="SAM" id="MobiDB-lite"/>
    </source>
</evidence>
<keyword evidence="2" id="KW-0812">Transmembrane</keyword>
<feature type="transmembrane region" description="Helical" evidence="2">
    <location>
        <begin position="687"/>
        <end position="704"/>
    </location>
</feature>
<dbReference type="SUPFAM" id="SSF52058">
    <property type="entry name" value="L domain-like"/>
    <property type="match status" value="1"/>
</dbReference>
<feature type="non-terminal residue" evidence="3">
    <location>
        <position position="1"/>
    </location>
</feature>
<protein>
    <submittedName>
        <fullName evidence="3">Uncharacterized protein</fullName>
    </submittedName>
</protein>
<feature type="transmembrane region" description="Helical" evidence="2">
    <location>
        <begin position="657"/>
        <end position="681"/>
    </location>
</feature>
<proteinExistence type="predicted"/>
<sequence length="969" mass="106569">MQLFNNTKLSFTISSLPTALVFVQLSHTSLSGPIPESVGDCTNLFSLDVSNTLVTGPFPSSLSGPCTRRPSGFAEIDCNVQSTPLYSFPCGAQSIEGNRLANCRSSSDYGATNWEYMTCLPCPHCTATGGCSEGFDSYNNLCTICPKKTFALYGHCKECPNNALAAALLPGIAIISIAAVAGLVVAALKFGLITNLPTFSLTLANMIRLKQIGAALQILAIFAGISNILRPWFKSIAGFVLQMTAPVEVQPVCASWFSDLIHNEYYFVRSYIAFFALSMLSAALRYAHRVRFLRGRLSVMTFAKMQKLAALVVINTPVVVLPLALRPKQMLTSYFDKFHEIEKDWFTAVTSGFFLSLVSAALLMFVLHRTIKATSSQFKALRSSVLSEFIASNSSSSLASPPKNSVTTTTWEDVERSRPYVAAFCLQYTPCEYQHEEKVVLRKIASIVGVIAMDFFATGMAEGGCNTEVLLYSEASFQAVFNLTNFLYVPHLLRRPYVSLRRSGKMGDPLNDAELFTIRIMSWAASILTVREVVFFKSRWAFSWIMDLFGICVLVALAYSQMPLFYGLSGDAKETALEAAREARKLAVKHSAAGDKGVGIPIEEMLRAESFREILFQQSKLDIFSMIPEERARWEAPTPPSHVSALSMFSSALQKALGFQSSIPSVLICTMIVFALLYLLFSSWNSYLLACFACVIFSQAFSSLKRRLPHFLKGPLFLVEGLVAVLNFAAVFLFAHSWLVYSVIYKPVRWLLIAMPVLLSLGIEEGESDEVNESVNVSTTEEAFVVGYGGCVGVVGRKSRRQVWVGERDEESPNHNPFTAFDASDSSPLLLATTSTHLSFHVLPYNSPNLPPLPNSKQTYQKNPTLSLVTSVPHGHTLGCRGVLISPSGSLACTYGNDGFRIWDIRNVLKSLNDRHRTDEGVYEVGPQQPSHGSRGGRPQCVRVSEGFSMCEGVRWMKEGGEVVVAGWN</sequence>
<dbReference type="Gene3D" id="3.80.10.10">
    <property type="entry name" value="Ribonuclease Inhibitor"/>
    <property type="match status" value="1"/>
</dbReference>
<feature type="transmembrane region" description="Helical" evidence="2">
    <location>
        <begin position="308"/>
        <end position="325"/>
    </location>
</feature>
<name>A0A9W7DZA8_9STRA</name>
<evidence type="ECO:0000313" key="3">
    <source>
        <dbReference type="EMBL" id="GMH60228.1"/>
    </source>
</evidence>
<dbReference type="EMBL" id="BRXZ01001023">
    <property type="protein sequence ID" value="GMH60228.1"/>
    <property type="molecule type" value="Genomic_DNA"/>
</dbReference>